<dbReference type="Gene3D" id="1.20.58.460">
    <property type="entry name" value="Hyaluronidase post-catalytic domain-like"/>
    <property type="match status" value="1"/>
</dbReference>
<accession>A0A5P2D7V0</accession>
<dbReference type="Pfam" id="PF02838">
    <property type="entry name" value="Glyco_hydro_20b"/>
    <property type="match status" value="1"/>
</dbReference>
<feature type="signal peptide" evidence="5">
    <location>
        <begin position="1"/>
        <end position="33"/>
    </location>
</feature>
<protein>
    <submittedName>
        <fullName evidence="8">Hyaluronidase</fullName>
    </submittedName>
</protein>
<dbReference type="InterPro" id="IPR029018">
    <property type="entry name" value="Hex-like_dom2"/>
</dbReference>
<keyword evidence="2 3" id="KW-0326">Glycosidase</keyword>
<organism evidence="8 9">
    <name type="scientific">Streptomyces venezuelae</name>
    <dbReference type="NCBI Taxonomy" id="54571"/>
    <lineage>
        <taxon>Bacteria</taxon>
        <taxon>Bacillati</taxon>
        <taxon>Actinomycetota</taxon>
        <taxon>Actinomycetes</taxon>
        <taxon>Kitasatosporales</taxon>
        <taxon>Streptomycetaceae</taxon>
        <taxon>Streptomyces</taxon>
    </lineage>
</organism>
<keyword evidence="5" id="KW-0732">Signal</keyword>
<evidence type="ECO:0000259" key="6">
    <source>
        <dbReference type="PROSITE" id="PS50022"/>
    </source>
</evidence>
<evidence type="ECO:0000313" key="8">
    <source>
        <dbReference type="EMBL" id="QES50138.1"/>
    </source>
</evidence>
<dbReference type="GO" id="GO:0005975">
    <property type="term" value="P:carbohydrate metabolic process"/>
    <property type="evidence" value="ECO:0007669"/>
    <property type="project" value="UniProtKB-ARBA"/>
</dbReference>
<dbReference type="RefSeq" id="WP_150209709.1">
    <property type="nucleotide sequence ID" value="NZ_CP029190.1"/>
</dbReference>
<feature type="region of interest" description="Disordered" evidence="4">
    <location>
        <begin position="877"/>
        <end position="916"/>
    </location>
</feature>
<dbReference type="Gene3D" id="2.60.120.260">
    <property type="entry name" value="Galactose-binding domain-like"/>
    <property type="match status" value="1"/>
</dbReference>
<dbReference type="InterPro" id="IPR051822">
    <property type="entry name" value="Glycosyl_Hydrolase_84"/>
</dbReference>
<dbReference type="InterPro" id="IPR017853">
    <property type="entry name" value="GH"/>
</dbReference>
<evidence type="ECO:0000256" key="4">
    <source>
        <dbReference type="SAM" id="MobiDB-lite"/>
    </source>
</evidence>
<dbReference type="Pfam" id="PF00754">
    <property type="entry name" value="F5_F8_type_C"/>
    <property type="match status" value="1"/>
</dbReference>
<dbReference type="PANTHER" id="PTHR13170">
    <property type="entry name" value="O-GLCNACASE"/>
    <property type="match status" value="1"/>
</dbReference>
<dbReference type="OrthoDB" id="9760892at2"/>
<dbReference type="InterPro" id="IPR011496">
    <property type="entry name" value="O-GlcNAcase_cat"/>
</dbReference>
<evidence type="ECO:0000256" key="5">
    <source>
        <dbReference type="SAM" id="SignalP"/>
    </source>
</evidence>
<dbReference type="Pfam" id="PF07555">
    <property type="entry name" value="NAGidase"/>
    <property type="match status" value="1"/>
</dbReference>
<feature type="domain" description="GH84" evidence="7">
    <location>
        <begin position="230"/>
        <end position="510"/>
    </location>
</feature>
<dbReference type="SUPFAM" id="SSF55545">
    <property type="entry name" value="beta-N-acetylhexosaminidase-like domain"/>
    <property type="match status" value="1"/>
</dbReference>
<evidence type="ECO:0000256" key="2">
    <source>
        <dbReference type="ARBA" id="ARBA00023295"/>
    </source>
</evidence>
<dbReference type="PROSITE" id="PS52009">
    <property type="entry name" value="GH84"/>
    <property type="match status" value="1"/>
</dbReference>
<feature type="chain" id="PRO_5024824161" evidence="5">
    <location>
        <begin position="34"/>
        <end position="1011"/>
    </location>
</feature>
<dbReference type="PROSITE" id="PS50022">
    <property type="entry name" value="FA58C_3"/>
    <property type="match status" value="1"/>
</dbReference>
<dbReference type="InterPro" id="IPR000421">
    <property type="entry name" value="FA58C"/>
</dbReference>
<feature type="active site" description="Proton donor" evidence="3">
    <location>
        <position position="345"/>
    </location>
</feature>
<evidence type="ECO:0000313" key="9">
    <source>
        <dbReference type="Proteomes" id="UP000325211"/>
    </source>
</evidence>
<dbReference type="InterPro" id="IPR015882">
    <property type="entry name" value="HEX_bac_N"/>
</dbReference>
<evidence type="ECO:0000256" key="3">
    <source>
        <dbReference type="PROSITE-ProRule" id="PRU01353"/>
    </source>
</evidence>
<dbReference type="SUPFAM" id="SSF51445">
    <property type="entry name" value="(Trans)glycosidases"/>
    <property type="match status" value="1"/>
</dbReference>
<dbReference type="EMBL" id="CP029190">
    <property type="protein sequence ID" value="QES50138.1"/>
    <property type="molecule type" value="Genomic_DNA"/>
</dbReference>
<evidence type="ECO:0000256" key="1">
    <source>
        <dbReference type="ARBA" id="ARBA00022801"/>
    </source>
</evidence>
<proteinExistence type="inferred from homology"/>
<dbReference type="SUPFAM" id="SSF49785">
    <property type="entry name" value="Galactose-binding domain-like"/>
    <property type="match status" value="1"/>
</dbReference>
<dbReference type="AlphaFoldDB" id="A0A5P2D7V0"/>
<gene>
    <name evidence="8" type="ORF">DEJ50_22225</name>
</gene>
<name>A0A5P2D7V0_STRVZ</name>
<dbReference type="InterPro" id="IPR008979">
    <property type="entry name" value="Galactose-bd-like_sf"/>
</dbReference>
<dbReference type="GO" id="GO:1901135">
    <property type="term" value="P:carbohydrate derivative metabolic process"/>
    <property type="evidence" value="ECO:0007669"/>
    <property type="project" value="UniProtKB-ARBA"/>
</dbReference>
<feature type="domain" description="F5/8 type C" evidence="6">
    <location>
        <begin position="874"/>
        <end position="1009"/>
    </location>
</feature>
<sequence length="1011" mass="105733">MQLSGRKRATAVAVAVVGGLLGGAAVGPPTALADPSPAAPAAPGTDPATGTTPAQGTPQGASPAAGLATGPAADPIAAPQGPPVWPRPQSLTADRSREVPLGSEAVLVVPLTGADPHAVEVIRTALRAAGVTTLREQHPYVPLPARGTVFRIQGADAEAALQALGAGTSEDLPAGGYRLAVGRDGGRDTVALAGFGEDGLFHGAQTLRQLLAGARGKVPGAVVRDWPAAPVRGITEGFYGEPWTLEQRLAQLDFMGRTKQNRFLLAPGDDVFRQARWREDYPEAQREEFRRLAERAAANRVTLGWAVAPGQSMCLSSAADRKALQRKLEAMWELGFRSFQLQFQDVSYTEWGCSADRQRYGKGPAAAARAHAEVAGELAAGLAREHPGAAPLSLMPTEYYQEGATAYRTALATALDGRVEVAWTGVGVLPRTITGRELAAARTAFGHPLVTMDNYPVNDWEPGRIYLGAYTGREAAVANGSAGLLAHAAQQGTLSRIPLFTAADFAWNPRGYRPGASWEAAVAELAGGDARVREALAALAGNTASSALGQPESAYLQPLMDEFWRARGTGDRAALDRAADRLRAAFTVMREARGRLGEELGREAGPWLDRLAQYGTAGELAVDTLRAQARGEGAAAWRAYLALGQARTATAGPGATVGQGVLDPFLTKVTAEADAWTGAALPAAGPVSRESGSWTLRLDRARPVSAVTVMTDPLTPAVRGASVEAHIPGEGWRKLGEAAGSGWTQAEATGLTADAVRLVWAGEAPAVRALVPWFADGPQARFELGDGGRADAEIGGRPQRVAAELSPLRPGEVRGSLSAKPPQGIKVEVPAQTTVPRGTAVAVPVEVTVPEGTPAGVYEVPVSFGGESRTLTVRAFPRTGGPDLAKTATASSSGDETPDFPASAAVDGRADTRWSSPAEDGAWWQAELAAPVRLGQLVLHWQDAYPTEYRVETSADGTTWRTAATVADARGGRASVRMDAPDTRFVRLVCDVRATEYGCSLWSAEAYAVIP</sequence>
<reference evidence="8 9" key="1">
    <citation type="submission" date="2018-05" db="EMBL/GenBank/DDBJ databases">
        <title>Streptomyces venezuelae.</title>
        <authorList>
            <person name="Kim W."/>
            <person name="Lee N."/>
            <person name="Cho B.-K."/>
        </authorList>
    </citation>
    <scope>NUCLEOTIDE SEQUENCE [LARGE SCALE GENOMIC DNA]</scope>
    <source>
        <strain evidence="8 9">ATCC 21782</strain>
    </source>
</reference>
<keyword evidence="1 3" id="KW-0378">Hydrolase</keyword>
<dbReference type="Gene3D" id="3.20.20.80">
    <property type="entry name" value="Glycosidases"/>
    <property type="match status" value="1"/>
</dbReference>
<feature type="compositionally biased region" description="Low complexity" evidence="4">
    <location>
        <begin position="31"/>
        <end position="61"/>
    </location>
</feature>
<dbReference type="PANTHER" id="PTHR13170:SF16">
    <property type="entry name" value="PROTEIN O-GLCNACASE"/>
    <property type="match status" value="1"/>
</dbReference>
<dbReference type="SUPFAM" id="SSF140657">
    <property type="entry name" value="Hyaluronidase post-catalytic domain-like"/>
    <property type="match status" value="1"/>
</dbReference>
<comment type="similarity">
    <text evidence="3">Belongs to the glycosyl hydrolase 84 family.</text>
</comment>
<dbReference type="InterPro" id="IPR049019">
    <property type="entry name" value="NagJ-like_helical"/>
</dbReference>
<dbReference type="Proteomes" id="UP000325211">
    <property type="component" value="Chromosome"/>
</dbReference>
<dbReference type="Pfam" id="PF21774">
    <property type="entry name" value="NagJ_C"/>
    <property type="match status" value="1"/>
</dbReference>
<dbReference type="GO" id="GO:0015929">
    <property type="term" value="F:hexosaminidase activity"/>
    <property type="evidence" value="ECO:0007669"/>
    <property type="project" value="UniProtKB-ARBA"/>
</dbReference>
<feature type="region of interest" description="Disordered" evidence="4">
    <location>
        <begin position="31"/>
        <end position="97"/>
    </location>
</feature>
<evidence type="ECO:0000259" key="7">
    <source>
        <dbReference type="PROSITE" id="PS52009"/>
    </source>
</evidence>
<dbReference type="Gene3D" id="3.30.379.10">
    <property type="entry name" value="Chitobiase/beta-hexosaminidase domain 2-like"/>
    <property type="match status" value="1"/>
</dbReference>